<gene>
    <name evidence="2" type="ordered locus">sce8448</name>
</gene>
<dbReference type="Proteomes" id="UP000002139">
    <property type="component" value="Chromosome"/>
</dbReference>
<protein>
    <submittedName>
        <fullName evidence="2">Secreted protein</fullName>
    </submittedName>
</protein>
<sequence>MKHVRILGLIAVSAGVCGISALASAANTVPIDNLNLVEETSTPPSLDSERNVYRPAVGYYRPAAGYYRPAAGYYRPAAGYYRPAAGYYRPAAGYYRPAAGYYRPYRR</sequence>
<dbReference type="STRING" id="448385.sce8448"/>
<feature type="chain" id="PRO_5002738566" evidence="1">
    <location>
        <begin position="26"/>
        <end position="107"/>
    </location>
</feature>
<name>A9FUC4_SORC5</name>
<feature type="signal peptide" evidence="1">
    <location>
        <begin position="1"/>
        <end position="25"/>
    </location>
</feature>
<organism evidence="2 3">
    <name type="scientific">Sorangium cellulosum (strain So ce56)</name>
    <name type="common">Polyangium cellulosum (strain So ce56)</name>
    <dbReference type="NCBI Taxonomy" id="448385"/>
    <lineage>
        <taxon>Bacteria</taxon>
        <taxon>Pseudomonadati</taxon>
        <taxon>Myxococcota</taxon>
        <taxon>Polyangia</taxon>
        <taxon>Polyangiales</taxon>
        <taxon>Polyangiaceae</taxon>
        <taxon>Sorangium</taxon>
    </lineage>
</organism>
<evidence type="ECO:0000313" key="2">
    <source>
        <dbReference type="EMBL" id="CAN98618.1"/>
    </source>
</evidence>
<dbReference type="KEGG" id="scl:sce8448"/>
<dbReference type="EMBL" id="AM746676">
    <property type="protein sequence ID" value="CAN98618.1"/>
    <property type="molecule type" value="Genomic_DNA"/>
</dbReference>
<dbReference type="HOGENOM" id="CLU_2208334_0_0_7"/>
<evidence type="ECO:0000313" key="3">
    <source>
        <dbReference type="Proteomes" id="UP000002139"/>
    </source>
</evidence>
<proteinExistence type="predicted"/>
<reference evidence="2 3" key="1">
    <citation type="journal article" date="2007" name="Nat. Biotechnol.">
        <title>Complete genome sequence of the myxobacterium Sorangium cellulosum.</title>
        <authorList>
            <person name="Schneiker S."/>
            <person name="Perlova O."/>
            <person name="Kaiser O."/>
            <person name="Gerth K."/>
            <person name="Alici A."/>
            <person name="Altmeyer M.O."/>
            <person name="Bartels D."/>
            <person name="Bekel T."/>
            <person name="Beyer S."/>
            <person name="Bode E."/>
            <person name="Bode H.B."/>
            <person name="Bolten C.J."/>
            <person name="Choudhuri J.V."/>
            <person name="Doss S."/>
            <person name="Elnakady Y.A."/>
            <person name="Frank B."/>
            <person name="Gaigalat L."/>
            <person name="Goesmann A."/>
            <person name="Groeger C."/>
            <person name="Gross F."/>
            <person name="Jelsbak L."/>
            <person name="Jelsbak L."/>
            <person name="Kalinowski J."/>
            <person name="Kegler C."/>
            <person name="Knauber T."/>
            <person name="Konietzny S."/>
            <person name="Kopp M."/>
            <person name="Krause L."/>
            <person name="Krug D."/>
            <person name="Linke B."/>
            <person name="Mahmud T."/>
            <person name="Martinez-Arias R."/>
            <person name="McHardy A.C."/>
            <person name="Merai M."/>
            <person name="Meyer F."/>
            <person name="Mormann S."/>
            <person name="Munoz-Dorado J."/>
            <person name="Perez J."/>
            <person name="Pradella S."/>
            <person name="Rachid S."/>
            <person name="Raddatz G."/>
            <person name="Rosenau F."/>
            <person name="Rueckert C."/>
            <person name="Sasse F."/>
            <person name="Scharfe M."/>
            <person name="Schuster S.C."/>
            <person name="Suen G."/>
            <person name="Treuner-Lange A."/>
            <person name="Velicer G.J."/>
            <person name="Vorholter F.-J."/>
            <person name="Weissman K.J."/>
            <person name="Welch R.D."/>
            <person name="Wenzel S.C."/>
            <person name="Whitworth D.E."/>
            <person name="Wilhelm S."/>
            <person name="Wittmann C."/>
            <person name="Bloecker H."/>
            <person name="Puehler A."/>
            <person name="Mueller R."/>
        </authorList>
    </citation>
    <scope>NUCLEOTIDE SEQUENCE [LARGE SCALE GENOMIC DNA]</scope>
    <source>
        <strain evidence="3">So ce56</strain>
    </source>
</reference>
<evidence type="ECO:0000256" key="1">
    <source>
        <dbReference type="SAM" id="SignalP"/>
    </source>
</evidence>
<keyword evidence="1" id="KW-0732">Signal</keyword>
<keyword evidence="3" id="KW-1185">Reference proteome</keyword>
<dbReference type="AlphaFoldDB" id="A9FUC4"/>
<dbReference type="BioCyc" id="SCEL448385:SCE_RS52450-MONOMER"/>
<accession>A9FUC4</accession>